<keyword evidence="3" id="KW-1185">Reference proteome</keyword>
<dbReference type="eggNOG" id="COG1358">
    <property type="taxonomic scope" value="Bacteria"/>
</dbReference>
<dbReference type="SUPFAM" id="SSF55315">
    <property type="entry name" value="L30e-like"/>
    <property type="match status" value="1"/>
</dbReference>
<accession>A0A0R2KGY4</accession>
<evidence type="ECO:0000313" key="2">
    <source>
        <dbReference type="EMBL" id="KRN88625.1"/>
    </source>
</evidence>
<protein>
    <recommendedName>
        <fullName evidence="1">Ribosomal protein eL8/eL30/eS12/Gadd45 domain-containing protein</fullName>
    </recommendedName>
</protein>
<evidence type="ECO:0000259" key="1">
    <source>
        <dbReference type="Pfam" id="PF01248"/>
    </source>
</evidence>
<reference evidence="2 3" key="1">
    <citation type="journal article" date="2015" name="Genome Announc.">
        <title>Expanding the biotechnology potential of lactobacilli through comparative genomics of 213 strains and associated genera.</title>
        <authorList>
            <person name="Sun Z."/>
            <person name="Harris H.M."/>
            <person name="McCann A."/>
            <person name="Guo C."/>
            <person name="Argimon S."/>
            <person name="Zhang W."/>
            <person name="Yang X."/>
            <person name="Jeffery I.B."/>
            <person name="Cooney J.C."/>
            <person name="Kagawa T.F."/>
            <person name="Liu W."/>
            <person name="Song Y."/>
            <person name="Salvetti E."/>
            <person name="Wrobel A."/>
            <person name="Rasinkangas P."/>
            <person name="Parkhill J."/>
            <person name="Rea M.C."/>
            <person name="O'Sullivan O."/>
            <person name="Ritari J."/>
            <person name="Douillard F.P."/>
            <person name="Paul Ross R."/>
            <person name="Yang R."/>
            <person name="Briner A.E."/>
            <person name="Felis G.E."/>
            <person name="de Vos W.M."/>
            <person name="Barrangou R."/>
            <person name="Klaenhammer T.R."/>
            <person name="Caufield P.W."/>
            <person name="Cui Y."/>
            <person name="Zhang H."/>
            <person name="O'Toole P.W."/>
        </authorList>
    </citation>
    <scope>NUCLEOTIDE SEQUENCE [LARGE SCALE GENOMIC DNA]</scope>
    <source>
        <strain evidence="2 3">DSM 22408</strain>
    </source>
</reference>
<dbReference type="Pfam" id="PF01248">
    <property type="entry name" value="Ribosomal_L7Ae"/>
    <property type="match status" value="1"/>
</dbReference>
<dbReference type="EMBL" id="JQBZ01000025">
    <property type="protein sequence ID" value="KRN88625.1"/>
    <property type="molecule type" value="Genomic_DNA"/>
</dbReference>
<dbReference type="Gene3D" id="3.30.1330.30">
    <property type="match status" value="1"/>
</dbReference>
<evidence type="ECO:0000313" key="3">
    <source>
        <dbReference type="Proteomes" id="UP000051500"/>
    </source>
</evidence>
<proteinExistence type="predicted"/>
<dbReference type="RefSeq" id="WP_027107030.1">
    <property type="nucleotide sequence ID" value="NZ_JQBZ01000025.1"/>
</dbReference>
<comment type="caution">
    <text evidence="2">The sequence shown here is derived from an EMBL/GenBank/DDBJ whole genome shotgun (WGS) entry which is preliminary data.</text>
</comment>
<dbReference type="PATRIC" id="fig|1122146.4.peg.606"/>
<sequence length="101" mass="11067">MENRQKVLNLLGLAKRAGKLVTGEELVLKQIRNGQARLVLLASDCGMSTMKKISNKCDSYAVNIITEFTKQELSIAIGQSRTVIAVNDAGFSKKMLQLLEA</sequence>
<feature type="domain" description="Ribosomal protein eL8/eL30/eS12/Gadd45" evidence="1">
    <location>
        <begin position="6"/>
        <end position="94"/>
    </location>
</feature>
<dbReference type="InterPro" id="IPR004038">
    <property type="entry name" value="Ribosomal_eL8/eL30/eS12/Gad45"/>
</dbReference>
<dbReference type="InterPro" id="IPR029064">
    <property type="entry name" value="Ribosomal_eL30-like_sf"/>
</dbReference>
<organism evidence="2 3">
    <name type="scientific">Ligilactobacillus ceti DSM 22408</name>
    <dbReference type="NCBI Taxonomy" id="1122146"/>
    <lineage>
        <taxon>Bacteria</taxon>
        <taxon>Bacillati</taxon>
        <taxon>Bacillota</taxon>
        <taxon>Bacilli</taxon>
        <taxon>Lactobacillales</taxon>
        <taxon>Lactobacillaceae</taxon>
        <taxon>Ligilactobacillus</taxon>
    </lineage>
</organism>
<dbReference type="NCBIfam" id="NF005585">
    <property type="entry name" value="PRK07283.1"/>
    <property type="match status" value="1"/>
</dbReference>
<name>A0A0R2KGY4_9LACO</name>
<gene>
    <name evidence="2" type="ORF">IV53_GL000590</name>
</gene>
<dbReference type="AlphaFoldDB" id="A0A0R2KGY4"/>
<dbReference type="STRING" id="1122146.IV53_GL000590"/>
<dbReference type="OrthoDB" id="9794863at2"/>
<dbReference type="Proteomes" id="UP000051500">
    <property type="component" value="Unassembled WGS sequence"/>
</dbReference>